<dbReference type="Gene3D" id="1.20.120.520">
    <property type="entry name" value="nmb1532 protein domain like"/>
    <property type="match status" value="1"/>
</dbReference>
<dbReference type="GO" id="GO:0005886">
    <property type="term" value="C:plasma membrane"/>
    <property type="evidence" value="ECO:0007669"/>
    <property type="project" value="TreeGrafter"/>
</dbReference>
<name>A0A8J3LNE6_9ACTN</name>
<keyword evidence="4" id="KW-1185">Reference proteome</keyword>
<organism evidence="3 4">
    <name type="scientific">Planosporangium flavigriseum</name>
    <dbReference type="NCBI Taxonomy" id="373681"/>
    <lineage>
        <taxon>Bacteria</taxon>
        <taxon>Bacillati</taxon>
        <taxon>Actinomycetota</taxon>
        <taxon>Actinomycetes</taxon>
        <taxon>Micromonosporales</taxon>
        <taxon>Micromonosporaceae</taxon>
        <taxon>Planosporangium</taxon>
    </lineage>
</organism>
<proteinExistence type="predicted"/>
<dbReference type="Proteomes" id="UP000653674">
    <property type="component" value="Unassembled WGS sequence"/>
</dbReference>
<evidence type="ECO:0000256" key="1">
    <source>
        <dbReference type="SAM" id="MobiDB-lite"/>
    </source>
</evidence>
<accession>A0A8J3LNE6</accession>
<dbReference type="EMBL" id="BONU01000024">
    <property type="protein sequence ID" value="GIG74902.1"/>
    <property type="molecule type" value="Genomic_DNA"/>
</dbReference>
<evidence type="ECO:0000259" key="2">
    <source>
        <dbReference type="Pfam" id="PF01814"/>
    </source>
</evidence>
<dbReference type="InterPro" id="IPR012312">
    <property type="entry name" value="Hemerythrin-like"/>
</dbReference>
<feature type="compositionally biased region" description="Polar residues" evidence="1">
    <location>
        <begin position="44"/>
        <end position="57"/>
    </location>
</feature>
<comment type="caution">
    <text evidence="3">The sequence shown here is derived from an EMBL/GenBank/DDBJ whole genome shotgun (WGS) entry which is preliminary data.</text>
</comment>
<evidence type="ECO:0000313" key="3">
    <source>
        <dbReference type="EMBL" id="GIG74902.1"/>
    </source>
</evidence>
<dbReference type="Pfam" id="PF01814">
    <property type="entry name" value="Hemerythrin"/>
    <property type="match status" value="1"/>
</dbReference>
<dbReference type="PANTHER" id="PTHR39966">
    <property type="entry name" value="BLL2471 PROTEIN-RELATED"/>
    <property type="match status" value="1"/>
</dbReference>
<feature type="domain" description="Hemerythrin-like" evidence="2">
    <location>
        <begin position="65"/>
        <end position="197"/>
    </location>
</feature>
<gene>
    <name evidence="3" type="ORF">Pfl04_33060</name>
</gene>
<evidence type="ECO:0000313" key="4">
    <source>
        <dbReference type="Proteomes" id="UP000653674"/>
    </source>
</evidence>
<protein>
    <recommendedName>
        <fullName evidence="2">Hemerythrin-like domain-containing protein</fullName>
    </recommendedName>
</protein>
<feature type="region of interest" description="Disordered" evidence="1">
    <location>
        <begin position="38"/>
        <end position="64"/>
    </location>
</feature>
<reference evidence="3" key="1">
    <citation type="submission" date="2021-01" db="EMBL/GenBank/DDBJ databases">
        <title>Whole genome shotgun sequence of Planosporangium flavigriseum NBRC 105377.</title>
        <authorList>
            <person name="Komaki H."/>
            <person name="Tamura T."/>
        </authorList>
    </citation>
    <scope>NUCLEOTIDE SEQUENCE</scope>
    <source>
        <strain evidence="3">NBRC 105377</strain>
    </source>
</reference>
<dbReference type="CDD" id="cd12108">
    <property type="entry name" value="Hr-like"/>
    <property type="match status" value="1"/>
</dbReference>
<dbReference type="AlphaFoldDB" id="A0A8J3LNE6"/>
<sequence>MITAEGITGDPNAPVVRRRDVLGMPAVLAGGLVLPIGRPAEPTRTGTSTPARLSPTQAKAPVTPPEDLMLEHGVLKRVLLVYREAIRRIDSGGQTPTEAVHAGAGIIRDFIENYHEHLEERYVFPRLFRAHQLTGTVIALLEQHQRGRVLTGRILDATGASKTLDTRSRHDLVTNLAAFIRMYEPHEAQEDTVIFPAFRDVVPAKEFLQLGEVFQDEGHRRFGTSGFAGIVNQVAEIEKTLGIHDLAQFTPQV</sequence>
<dbReference type="PANTHER" id="PTHR39966:SF1">
    <property type="entry name" value="HEMERYTHRIN-LIKE DOMAIN-CONTAINING PROTEIN"/>
    <property type="match status" value="1"/>
</dbReference>